<evidence type="ECO:0000313" key="2">
    <source>
        <dbReference type="EMBL" id="WEL39673.1"/>
    </source>
</evidence>
<sequence length="598" mass="66678">MSLDEIIKEAVGLQQRKEDENTWSKINDALLRLAAGVRCAEEARKVLGSVEELIVRSMQSDRSRLAGSALGLLKSCISILGSEFEAAGQYLGPLAKVCGKSSRVFYSRGEDVLVELCKNVNIKAHARFFNEYSSCANKNVRVAIFKGIEAWGEAFSGIELFEGLVAKGRKDAFSDVRDVCKRMAEKFGLEGERKEKGNVCRTDGENLENGMKKGPVRMVRKPIRVGHMMMNEMEGRGVEKKELVPRFSPMRKQTRTGDGDYDKIKELSRQVKDIASDIKPDARTERSGRYGGIANKIKEMVCGESGRSGVVHPELIGEASKKVISHEDLTPMRLDRYLSKYREEHGNLGHKKESETSMGFEVKDTEVGEECMKVDERKNETTECKELDECGVDKEEDNKKEKIVVEDESFVEEMVESLDDGNEACAEMAVGELSKSLANISINEGDGQGEDGRSFPSAPSENPYENATNDRDIENSFKEYTIMESTREENERNCEEDGRSSGSKLWMDCEGSIGESSIPMDCEVENEKKRKDRKKALEIMKGNRFAGLLELSESSGEETVFSGKNGSNDDGGCGEEDAGEFTMMDSFVEVKKGVFRKR</sequence>
<feature type="compositionally biased region" description="Basic and acidic residues" evidence="1">
    <location>
        <begin position="468"/>
        <end position="477"/>
    </location>
</feature>
<name>A0ABY8CLA7_ENCHE</name>
<organism evidence="2 3">
    <name type="scientific">Encephalitozoon hellem</name>
    <name type="common">Microsporidian parasite</name>
    <dbReference type="NCBI Taxonomy" id="27973"/>
    <lineage>
        <taxon>Eukaryota</taxon>
        <taxon>Fungi</taxon>
        <taxon>Fungi incertae sedis</taxon>
        <taxon>Microsporidia</taxon>
        <taxon>Unikaryonidae</taxon>
        <taxon>Encephalitozoon</taxon>
    </lineage>
</organism>
<feature type="region of interest" description="Disordered" evidence="1">
    <location>
        <begin position="442"/>
        <end position="532"/>
    </location>
</feature>
<dbReference type="InterPro" id="IPR011989">
    <property type="entry name" value="ARM-like"/>
</dbReference>
<evidence type="ECO:0000313" key="3">
    <source>
        <dbReference type="Proteomes" id="UP001217963"/>
    </source>
</evidence>
<reference evidence="2 3" key="1">
    <citation type="submission" date="2023-02" db="EMBL/GenBank/DDBJ databases">
        <title>Encephalitozoon hellem ATCC 50451 complete genome.</title>
        <authorList>
            <person name="Mascarenhas dos Santos A.C."/>
            <person name="Julian A.T."/>
            <person name="Pombert J.-F."/>
        </authorList>
    </citation>
    <scope>NUCLEOTIDE SEQUENCE [LARGE SCALE GENOMIC DNA]</scope>
    <source>
        <strain evidence="2 3">ATCC 50451</strain>
    </source>
</reference>
<dbReference type="EMBL" id="CP119071">
    <property type="protein sequence ID" value="WEL39673.1"/>
    <property type="molecule type" value="Genomic_DNA"/>
</dbReference>
<evidence type="ECO:0008006" key="4">
    <source>
        <dbReference type="Google" id="ProtNLM"/>
    </source>
</evidence>
<evidence type="ECO:0000256" key="1">
    <source>
        <dbReference type="SAM" id="MobiDB-lite"/>
    </source>
</evidence>
<dbReference type="Gene3D" id="1.25.10.10">
    <property type="entry name" value="Leucine-rich Repeat Variant"/>
    <property type="match status" value="1"/>
</dbReference>
<proteinExistence type="predicted"/>
<protein>
    <recommendedName>
        <fullName evidence="4">CLASP N-terminal domain-containing protein</fullName>
    </recommendedName>
</protein>
<dbReference type="Proteomes" id="UP001217963">
    <property type="component" value="Chromosome X"/>
</dbReference>
<keyword evidence="3" id="KW-1185">Reference proteome</keyword>
<feature type="region of interest" description="Disordered" evidence="1">
    <location>
        <begin position="554"/>
        <end position="580"/>
    </location>
</feature>
<gene>
    <name evidence="2" type="ORF">PFJ87_10g01210</name>
</gene>
<accession>A0ABY8CLA7</accession>
<feature type="compositionally biased region" description="Polar residues" evidence="1">
    <location>
        <begin position="457"/>
        <end position="467"/>
    </location>
</feature>
<feature type="compositionally biased region" description="Basic and acidic residues" evidence="1">
    <location>
        <begin position="485"/>
        <end position="499"/>
    </location>
</feature>